<comment type="caution">
    <text evidence="1">The sequence shown here is derived from an EMBL/GenBank/DDBJ whole genome shotgun (WGS) entry which is preliminary data.</text>
</comment>
<reference evidence="1" key="1">
    <citation type="journal article" date="2015" name="Nature">
        <title>Complex archaea that bridge the gap between prokaryotes and eukaryotes.</title>
        <authorList>
            <person name="Spang A."/>
            <person name="Saw J.H."/>
            <person name="Jorgensen S.L."/>
            <person name="Zaremba-Niedzwiedzka K."/>
            <person name="Martijn J."/>
            <person name="Lind A.E."/>
            <person name="van Eijk R."/>
            <person name="Schleper C."/>
            <person name="Guy L."/>
            <person name="Ettema T.J."/>
        </authorList>
    </citation>
    <scope>NUCLEOTIDE SEQUENCE</scope>
</reference>
<dbReference type="Gene3D" id="2.20.28.160">
    <property type="match status" value="1"/>
</dbReference>
<protein>
    <submittedName>
        <fullName evidence="1">Uncharacterized protein</fullName>
    </submittedName>
</protein>
<dbReference type="EMBL" id="LAZR01013477">
    <property type="protein sequence ID" value="KKM21793.1"/>
    <property type="molecule type" value="Genomic_DNA"/>
</dbReference>
<proteinExistence type="predicted"/>
<dbReference type="AlphaFoldDB" id="A0A0F9KI01"/>
<organism evidence="1">
    <name type="scientific">marine sediment metagenome</name>
    <dbReference type="NCBI Taxonomy" id="412755"/>
    <lineage>
        <taxon>unclassified sequences</taxon>
        <taxon>metagenomes</taxon>
        <taxon>ecological metagenomes</taxon>
    </lineage>
</organism>
<accession>A0A0F9KI01</accession>
<sequence>MTKTYNNLPMADCPHCGKEQQLDDYYDLDVGDSRECQHCDKEMHVTERDTSIWIRLATAASD</sequence>
<evidence type="ECO:0000313" key="1">
    <source>
        <dbReference type="EMBL" id="KKM21793.1"/>
    </source>
</evidence>
<name>A0A0F9KI01_9ZZZZ</name>
<gene>
    <name evidence="1" type="ORF">LCGC14_1631840</name>
</gene>